<reference evidence="2 3" key="2">
    <citation type="submission" date="2024-10" db="EMBL/GenBank/DDBJ databases">
        <authorList>
            <person name="Ryan C."/>
        </authorList>
    </citation>
    <scope>NUCLEOTIDE SEQUENCE [LARGE SCALE GENOMIC DNA]</scope>
</reference>
<feature type="region of interest" description="Disordered" evidence="1">
    <location>
        <begin position="37"/>
        <end position="76"/>
    </location>
</feature>
<sequence length="309" mass="32454">MRCKLHPYANAVGVCAPCLRDRLLALAAERASQAAADATSDGAGSSGSSPPSLPLPARRRHHHHHGHHGLAAEGAFPRSVSPYAAHRRSDAGAYGTTLSSSQHQPNLLFFRTPQVGPAAAAAAADFHADEPAEGKKAPLRRSFLSAIFGGGGGGRRRHGREEAGRKEKEPPRRSTSWLSAIIRRKRRPVDLSAAASFPAPPAQVDEEPESPCGGSSSSSWWFPSPSPARQHHRRRGGGAGANGDGISGFAVCLSPLVRPSSAGGRRRCQPPDPSSLAVGDSHRRHASAGGAASFGRNTSRKLADMGRFR</sequence>
<feature type="region of interest" description="Disordered" evidence="1">
    <location>
        <begin position="260"/>
        <end position="309"/>
    </location>
</feature>
<dbReference type="EMBL" id="OZ075123">
    <property type="protein sequence ID" value="CAL4915657.1"/>
    <property type="molecule type" value="Genomic_DNA"/>
</dbReference>
<feature type="compositionally biased region" description="Basic and acidic residues" evidence="1">
    <location>
        <begin position="159"/>
        <end position="172"/>
    </location>
</feature>
<name>A0ABC8WUB8_9POAL</name>
<accession>A0ABC8WUB8</accession>
<feature type="compositionally biased region" description="Low complexity" evidence="1">
    <location>
        <begin position="210"/>
        <end position="223"/>
    </location>
</feature>
<dbReference type="PANTHER" id="PTHR35486">
    <property type="entry name" value="EXPRESSED PROTEIN"/>
    <property type="match status" value="1"/>
</dbReference>
<feature type="compositionally biased region" description="Low complexity" evidence="1">
    <location>
        <begin position="37"/>
        <end position="50"/>
    </location>
</feature>
<keyword evidence="3" id="KW-1185">Reference proteome</keyword>
<dbReference type="PANTHER" id="PTHR35486:SF8">
    <property type="entry name" value="EXPRESSED PROTEIN"/>
    <property type="match status" value="1"/>
</dbReference>
<reference evidence="3" key="1">
    <citation type="submission" date="2024-06" db="EMBL/GenBank/DDBJ databases">
        <authorList>
            <person name="Ryan C."/>
        </authorList>
    </citation>
    <scope>NUCLEOTIDE SEQUENCE [LARGE SCALE GENOMIC DNA]</scope>
</reference>
<dbReference type="AlphaFoldDB" id="A0ABC8WUB8"/>
<protein>
    <submittedName>
        <fullName evidence="2">Uncharacterized protein</fullName>
    </submittedName>
</protein>
<organism evidence="2 3">
    <name type="scientific">Urochloa decumbens</name>
    <dbReference type="NCBI Taxonomy" id="240449"/>
    <lineage>
        <taxon>Eukaryota</taxon>
        <taxon>Viridiplantae</taxon>
        <taxon>Streptophyta</taxon>
        <taxon>Embryophyta</taxon>
        <taxon>Tracheophyta</taxon>
        <taxon>Spermatophyta</taxon>
        <taxon>Magnoliopsida</taxon>
        <taxon>Liliopsida</taxon>
        <taxon>Poales</taxon>
        <taxon>Poaceae</taxon>
        <taxon>PACMAD clade</taxon>
        <taxon>Panicoideae</taxon>
        <taxon>Panicodae</taxon>
        <taxon>Paniceae</taxon>
        <taxon>Melinidinae</taxon>
        <taxon>Urochloa</taxon>
    </lineage>
</organism>
<proteinExistence type="predicted"/>
<gene>
    <name evidence="2" type="ORF">URODEC1_LOCUS17647</name>
</gene>
<evidence type="ECO:0000313" key="3">
    <source>
        <dbReference type="Proteomes" id="UP001497457"/>
    </source>
</evidence>
<feature type="region of interest" description="Disordered" evidence="1">
    <location>
        <begin position="145"/>
        <end position="242"/>
    </location>
</feature>
<dbReference type="Proteomes" id="UP001497457">
    <property type="component" value="Chromosome 13rd"/>
</dbReference>
<evidence type="ECO:0000313" key="2">
    <source>
        <dbReference type="EMBL" id="CAL4915657.1"/>
    </source>
</evidence>
<feature type="compositionally biased region" description="Basic residues" evidence="1">
    <location>
        <begin position="57"/>
        <end position="68"/>
    </location>
</feature>
<evidence type="ECO:0000256" key="1">
    <source>
        <dbReference type="SAM" id="MobiDB-lite"/>
    </source>
</evidence>